<gene>
    <name evidence="4" type="primary">hpxO_6</name>
    <name evidence="4" type="ORF">DWB77_06831</name>
</gene>
<dbReference type="RefSeq" id="WP_120726125.1">
    <property type="nucleotide sequence ID" value="NZ_CP032698.1"/>
</dbReference>
<keyword evidence="2" id="KW-0503">Monooxygenase</keyword>
<dbReference type="PRINTS" id="PR00420">
    <property type="entry name" value="RNGMNOXGNASE"/>
</dbReference>
<dbReference type="Proteomes" id="UP000271554">
    <property type="component" value="Chromosome"/>
</dbReference>
<dbReference type="Gene3D" id="3.50.50.60">
    <property type="entry name" value="FAD/NAD(P)-binding domain"/>
    <property type="match status" value="1"/>
</dbReference>
<dbReference type="InterPro" id="IPR002938">
    <property type="entry name" value="FAD-bd"/>
</dbReference>
<evidence type="ECO:0000313" key="5">
    <source>
        <dbReference type="Proteomes" id="UP000271554"/>
    </source>
</evidence>
<dbReference type="SUPFAM" id="SSF51905">
    <property type="entry name" value="FAD/NAD(P)-binding domain"/>
    <property type="match status" value="1"/>
</dbReference>
<keyword evidence="5" id="KW-1185">Reference proteome</keyword>
<dbReference type="InterPro" id="IPR050493">
    <property type="entry name" value="FAD-dep_Monooxygenase_BioMet"/>
</dbReference>
<evidence type="ECO:0000256" key="2">
    <source>
        <dbReference type="ARBA" id="ARBA00023033"/>
    </source>
</evidence>
<organism evidence="4 5">
    <name type="scientific">Streptomyces hundungensis</name>
    <dbReference type="NCBI Taxonomy" id="1077946"/>
    <lineage>
        <taxon>Bacteria</taxon>
        <taxon>Bacillati</taxon>
        <taxon>Actinomycetota</taxon>
        <taxon>Actinomycetes</taxon>
        <taxon>Kitasatosporales</taxon>
        <taxon>Streptomycetaceae</taxon>
        <taxon>Streptomyces</taxon>
    </lineage>
</organism>
<dbReference type="OrthoDB" id="9782160at2"/>
<evidence type="ECO:0000313" key="4">
    <source>
        <dbReference type="EMBL" id="AYG84617.1"/>
    </source>
</evidence>
<dbReference type="GO" id="GO:0071949">
    <property type="term" value="F:FAD binding"/>
    <property type="evidence" value="ECO:0007669"/>
    <property type="project" value="InterPro"/>
</dbReference>
<proteinExistence type="predicted"/>
<feature type="domain" description="FAD-binding" evidence="3">
    <location>
        <begin position="14"/>
        <end position="351"/>
    </location>
</feature>
<dbReference type="AlphaFoldDB" id="A0A387HST6"/>
<evidence type="ECO:0000256" key="1">
    <source>
        <dbReference type="ARBA" id="ARBA00023002"/>
    </source>
</evidence>
<accession>A0A387HST6</accession>
<dbReference type="PANTHER" id="PTHR13789:SF309">
    <property type="entry name" value="PUTATIVE (AFU_ORTHOLOGUE AFUA_6G14510)-RELATED"/>
    <property type="match status" value="1"/>
</dbReference>
<dbReference type="InterPro" id="IPR036188">
    <property type="entry name" value="FAD/NAD-bd_sf"/>
</dbReference>
<dbReference type="Pfam" id="PF01494">
    <property type="entry name" value="FAD_binding_3"/>
    <property type="match status" value="1"/>
</dbReference>
<dbReference type="EMBL" id="CP032698">
    <property type="protein sequence ID" value="AYG84617.1"/>
    <property type="molecule type" value="Genomic_DNA"/>
</dbReference>
<keyword evidence="1 4" id="KW-0560">Oxidoreductase</keyword>
<dbReference type="KEGG" id="shun:DWB77_06831"/>
<sequence>MPHARTFDTPGDQRVLIVGCGITGPVLALFLRDCGFEPVLYEGRTEPDDAAGSFLNLGPNGRGVLESLGMAEEALGAGEPTTQLVFANHRGRTIGKNPERTTVIKRGLLNKALREAAERAGVPVEFGKRLVGVDQDGPRRVTARFADGTTARGALLIGADGINSATRAAVFPEAPAPSFTQGVGSGGFARTKGAGEADGVLRMVFGLRGFFGYQVLPGGEVYWFENHTETVEPAKGWAASITDEQWRAELLRRHAADHRVVAGILRATEGPIGRWPLYDLPSLPTWHRQNVCLLGDAAHAISPHLGQGAALGMEDTVVLATCLRDEADPARAFAAFEGIRRPRVEDLVRRARRTGGHMTPNGPVGRALRDLMLPFFLRLGLKSADDIYGYRVPWDAAAPDHAAAR</sequence>
<dbReference type="GO" id="GO:0102099">
    <property type="term" value="F:FAD-dependent urate hydroxylase activity"/>
    <property type="evidence" value="ECO:0007669"/>
    <property type="project" value="UniProtKB-EC"/>
</dbReference>
<reference evidence="4 5" key="1">
    <citation type="submission" date="2018-10" db="EMBL/GenBank/DDBJ databases">
        <title>Relationship between Morphology and Antimicrobial Activity in Streptomyces.</title>
        <authorList>
            <person name="Kang H.J."/>
            <person name="Kim S.B."/>
        </authorList>
    </citation>
    <scope>NUCLEOTIDE SEQUENCE [LARGE SCALE GENOMIC DNA]</scope>
    <source>
        <strain evidence="4 5">BH38</strain>
    </source>
</reference>
<protein>
    <submittedName>
        <fullName evidence="4">FAD-dependent urate hydroxylase</fullName>
        <ecNumber evidence="4">1.14.13.113</ecNumber>
    </submittedName>
</protein>
<dbReference type="EC" id="1.14.13.113" evidence="4"/>
<dbReference type="PANTHER" id="PTHR13789">
    <property type="entry name" value="MONOOXYGENASE"/>
    <property type="match status" value="1"/>
</dbReference>
<evidence type="ECO:0000259" key="3">
    <source>
        <dbReference type="Pfam" id="PF01494"/>
    </source>
</evidence>
<name>A0A387HST6_9ACTN</name>